<protein>
    <submittedName>
        <fullName evidence="1">Uncharacterized protein</fullName>
    </submittedName>
</protein>
<organism evidence="1 2">
    <name type="scientific">Amblyomma americanum</name>
    <name type="common">Lone star tick</name>
    <dbReference type="NCBI Taxonomy" id="6943"/>
    <lineage>
        <taxon>Eukaryota</taxon>
        <taxon>Metazoa</taxon>
        <taxon>Ecdysozoa</taxon>
        <taxon>Arthropoda</taxon>
        <taxon>Chelicerata</taxon>
        <taxon>Arachnida</taxon>
        <taxon>Acari</taxon>
        <taxon>Parasitiformes</taxon>
        <taxon>Ixodida</taxon>
        <taxon>Ixodoidea</taxon>
        <taxon>Ixodidae</taxon>
        <taxon>Amblyomminae</taxon>
        <taxon>Amblyomma</taxon>
    </lineage>
</organism>
<evidence type="ECO:0000313" key="2">
    <source>
        <dbReference type="Proteomes" id="UP001321473"/>
    </source>
</evidence>
<dbReference type="AlphaFoldDB" id="A0AAQ4DUZ9"/>
<name>A0AAQ4DUZ9_AMBAM</name>
<evidence type="ECO:0000313" key="1">
    <source>
        <dbReference type="EMBL" id="KAK8766289.1"/>
    </source>
</evidence>
<accession>A0AAQ4DUZ9</accession>
<dbReference type="Proteomes" id="UP001321473">
    <property type="component" value="Unassembled WGS sequence"/>
</dbReference>
<sequence length="67" mass="7216">MCPAPSFRTGYLQKVSCFRLGTTVSKPGGCPHSLYKGLRTVAILPAFVASTVLEPKAFQQCLLNQVS</sequence>
<keyword evidence="2" id="KW-1185">Reference proteome</keyword>
<gene>
    <name evidence="1" type="ORF">V5799_006926</name>
</gene>
<proteinExistence type="predicted"/>
<dbReference type="EMBL" id="JARKHS020026477">
    <property type="protein sequence ID" value="KAK8766289.1"/>
    <property type="molecule type" value="Genomic_DNA"/>
</dbReference>
<reference evidence="1 2" key="1">
    <citation type="journal article" date="2023" name="Arcadia Sci">
        <title>De novo assembly of a long-read Amblyomma americanum tick genome.</title>
        <authorList>
            <person name="Chou S."/>
            <person name="Poskanzer K.E."/>
            <person name="Rollins M."/>
            <person name="Thuy-Boun P.S."/>
        </authorList>
    </citation>
    <scope>NUCLEOTIDE SEQUENCE [LARGE SCALE GENOMIC DNA]</scope>
    <source>
        <strain evidence="1">F_SG_1</strain>
        <tissue evidence="1">Salivary glands</tissue>
    </source>
</reference>
<comment type="caution">
    <text evidence="1">The sequence shown here is derived from an EMBL/GenBank/DDBJ whole genome shotgun (WGS) entry which is preliminary data.</text>
</comment>